<organism evidence="2 3">
    <name type="scientific">Symmachiella macrocystis</name>
    <dbReference type="NCBI Taxonomy" id="2527985"/>
    <lineage>
        <taxon>Bacteria</taxon>
        <taxon>Pseudomonadati</taxon>
        <taxon>Planctomycetota</taxon>
        <taxon>Planctomycetia</taxon>
        <taxon>Planctomycetales</taxon>
        <taxon>Planctomycetaceae</taxon>
        <taxon>Symmachiella</taxon>
    </lineage>
</organism>
<dbReference type="OrthoDB" id="9975104at2"/>
<sequence length="92" mass="10587">MPEDQNLEMDFEEIDGEEEYEEISGEEVDRVVESLEKLIASVDSENVKAYLDDALNSIYYLIHDEDEEMDDAEIEDDAQIDDELDDTFSEAA</sequence>
<evidence type="ECO:0000313" key="3">
    <source>
        <dbReference type="Proteomes" id="UP000320735"/>
    </source>
</evidence>
<comment type="caution">
    <text evidence="2">The sequence shown here is derived from an EMBL/GenBank/DDBJ whole genome shotgun (WGS) entry which is preliminary data.</text>
</comment>
<protein>
    <submittedName>
        <fullName evidence="2">Uncharacterized protein</fullName>
    </submittedName>
</protein>
<evidence type="ECO:0000313" key="2">
    <source>
        <dbReference type="EMBL" id="TWU09289.1"/>
    </source>
</evidence>
<reference evidence="2 3" key="1">
    <citation type="submission" date="2019-02" db="EMBL/GenBank/DDBJ databases">
        <title>Deep-cultivation of Planctomycetes and their phenomic and genomic characterization uncovers novel biology.</title>
        <authorList>
            <person name="Wiegand S."/>
            <person name="Jogler M."/>
            <person name="Boedeker C."/>
            <person name="Pinto D."/>
            <person name="Vollmers J."/>
            <person name="Rivas-Marin E."/>
            <person name="Kohn T."/>
            <person name="Peeters S.H."/>
            <person name="Heuer A."/>
            <person name="Rast P."/>
            <person name="Oberbeckmann S."/>
            <person name="Bunk B."/>
            <person name="Jeske O."/>
            <person name="Meyerdierks A."/>
            <person name="Storesund J.E."/>
            <person name="Kallscheuer N."/>
            <person name="Luecker S."/>
            <person name="Lage O.M."/>
            <person name="Pohl T."/>
            <person name="Merkel B.J."/>
            <person name="Hornburger P."/>
            <person name="Mueller R.-W."/>
            <person name="Bruemmer F."/>
            <person name="Labrenz M."/>
            <person name="Spormann A.M."/>
            <person name="Op Den Camp H."/>
            <person name="Overmann J."/>
            <person name="Amann R."/>
            <person name="Jetten M.S.M."/>
            <person name="Mascher T."/>
            <person name="Medema M.H."/>
            <person name="Devos D.P."/>
            <person name="Kaster A.-K."/>
            <person name="Ovreas L."/>
            <person name="Rohde M."/>
            <person name="Galperin M.Y."/>
            <person name="Jogler C."/>
        </authorList>
    </citation>
    <scope>NUCLEOTIDE SEQUENCE [LARGE SCALE GENOMIC DNA]</scope>
    <source>
        <strain evidence="2 3">CA54</strain>
    </source>
</reference>
<feature type="region of interest" description="Disordered" evidence="1">
    <location>
        <begin position="69"/>
        <end position="92"/>
    </location>
</feature>
<dbReference type="Proteomes" id="UP000320735">
    <property type="component" value="Unassembled WGS sequence"/>
</dbReference>
<dbReference type="RefSeq" id="WP_146373005.1">
    <property type="nucleotide sequence ID" value="NZ_SJPP01000002.1"/>
</dbReference>
<keyword evidence="3" id="KW-1185">Reference proteome</keyword>
<name>A0A5C6BDD4_9PLAN</name>
<gene>
    <name evidence="2" type="ORF">CA54_45290</name>
</gene>
<proteinExistence type="predicted"/>
<dbReference type="AlphaFoldDB" id="A0A5C6BDD4"/>
<dbReference type="EMBL" id="SJPP01000002">
    <property type="protein sequence ID" value="TWU09289.1"/>
    <property type="molecule type" value="Genomic_DNA"/>
</dbReference>
<accession>A0A5C6BDD4</accession>
<evidence type="ECO:0000256" key="1">
    <source>
        <dbReference type="SAM" id="MobiDB-lite"/>
    </source>
</evidence>